<comment type="similarity">
    <text evidence="2">Belongs to the TMCO1 family.</text>
</comment>
<evidence type="ECO:0000256" key="2">
    <source>
        <dbReference type="ARBA" id="ARBA00006537"/>
    </source>
</evidence>
<reference evidence="16" key="1">
    <citation type="submission" date="2017-01" db="EMBL/GenBank/DDBJ databases">
        <authorList>
            <person name="Wang Y."/>
            <person name="White M."/>
            <person name="Kvist S."/>
            <person name="Moncalvo J.-M."/>
        </authorList>
    </citation>
    <scope>NUCLEOTIDE SEQUENCE [LARGE SCALE GENOMIC DNA]</scope>
    <source>
        <strain evidence="16">COL-18-3</strain>
    </source>
</reference>
<keyword evidence="3" id="KW-0813">Transport</keyword>
<keyword evidence="12" id="KW-0472">Membrane</keyword>
<evidence type="ECO:0000256" key="4">
    <source>
        <dbReference type="ARBA" id="ARBA00022568"/>
    </source>
</evidence>
<keyword evidence="13" id="KW-0407">Ion channel</keyword>
<protein>
    <submittedName>
        <fullName evidence="15">Transmembrane and coiled-coil domains protein 1</fullName>
    </submittedName>
</protein>
<evidence type="ECO:0000313" key="15">
    <source>
        <dbReference type="EMBL" id="OMH85608.1"/>
    </source>
</evidence>
<dbReference type="InterPro" id="IPR002809">
    <property type="entry name" value="EMC3/TMCO1"/>
</dbReference>
<comment type="subcellular location">
    <subcellularLocation>
        <location evidence="1">Endoplasmic reticulum membrane</location>
        <topology evidence="1">Multi-pass membrane protein</topology>
    </subcellularLocation>
</comment>
<dbReference type="Pfam" id="PF01956">
    <property type="entry name" value="EMC3_TMCO1"/>
    <property type="match status" value="1"/>
</dbReference>
<dbReference type="EMBL" id="LSSK01000070">
    <property type="protein sequence ID" value="OMH85608.1"/>
    <property type="molecule type" value="Genomic_DNA"/>
</dbReference>
<evidence type="ECO:0000256" key="3">
    <source>
        <dbReference type="ARBA" id="ARBA00022448"/>
    </source>
</evidence>
<keyword evidence="10 14" id="KW-0175">Coiled coil</keyword>
<keyword evidence="9" id="KW-1133">Transmembrane helix</keyword>
<evidence type="ECO:0000313" key="16">
    <source>
        <dbReference type="Proteomes" id="UP000188320"/>
    </source>
</evidence>
<comment type="caution">
    <text evidence="15">The sequence shown here is derived from an EMBL/GenBank/DDBJ whole genome shotgun (WGS) entry which is preliminary data.</text>
</comment>
<accession>A0A1R1PXI3</accession>
<evidence type="ECO:0000256" key="12">
    <source>
        <dbReference type="ARBA" id="ARBA00023136"/>
    </source>
</evidence>
<keyword evidence="16" id="KW-1185">Reference proteome</keyword>
<evidence type="ECO:0000256" key="13">
    <source>
        <dbReference type="ARBA" id="ARBA00023303"/>
    </source>
</evidence>
<dbReference type="Proteomes" id="UP000188320">
    <property type="component" value="Unassembled WGS sequence"/>
</dbReference>
<dbReference type="PANTHER" id="PTHR20917">
    <property type="entry name" value="PNAS-RELATED"/>
    <property type="match status" value="1"/>
</dbReference>
<dbReference type="PANTHER" id="PTHR20917:SF0">
    <property type="entry name" value="CALCIUM LOAD-ACTIVATED CALCIUM CHANNEL"/>
    <property type="match status" value="1"/>
</dbReference>
<organism evidence="15 16">
    <name type="scientific">Zancudomyces culisetae</name>
    <name type="common">Gut fungus</name>
    <name type="synonym">Smittium culisetae</name>
    <dbReference type="NCBI Taxonomy" id="1213189"/>
    <lineage>
        <taxon>Eukaryota</taxon>
        <taxon>Fungi</taxon>
        <taxon>Fungi incertae sedis</taxon>
        <taxon>Zoopagomycota</taxon>
        <taxon>Kickxellomycotina</taxon>
        <taxon>Harpellomycetes</taxon>
        <taxon>Harpellales</taxon>
        <taxon>Legeriomycetaceae</taxon>
        <taxon>Zancudomyces</taxon>
    </lineage>
</organism>
<keyword evidence="5" id="KW-0107">Calcium channel</keyword>
<evidence type="ECO:0000256" key="8">
    <source>
        <dbReference type="ARBA" id="ARBA00022837"/>
    </source>
</evidence>
<dbReference type="SMART" id="SM01415">
    <property type="entry name" value="DUF106"/>
    <property type="match status" value="1"/>
</dbReference>
<evidence type="ECO:0000256" key="6">
    <source>
        <dbReference type="ARBA" id="ARBA00022692"/>
    </source>
</evidence>
<dbReference type="GO" id="GO:0005789">
    <property type="term" value="C:endoplasmic reticulum membrane"/>
    <property type="evidence" value="ECO:0007669"/>
    <property type="project" value="UniProtKB-SubCell"/>
</dbReference>
<dbReference type="AlphaFoldDB" id="A0A1R1PXI3"/>
<evidence type="ECO:0000256" key="14">
    <source>
        <dbReference type="SAM" id="Coils"/>
    </source>
</evidence>
<keyword evidence="8" id="KW-0106">Calcium</keyword>
<sequence length="181" mass="20592">MLFTSTLAVCYYFFFGTEKYKSLRNSLKASYKKLDDEENADDDSSGNKKRRRIDNLNTQIKNLEGQSLRFNMSSMGISAFVQIASTYLIDSLYSKQVVAKLPFVPISLFSGLTHRNLDGTDFTDCSALFAFILSSMSVKPIISNLFDYSLPKRKNGISELREDGMYFDSLLLYVLYLSFST</sequence>
<evidence type="ECO:0000256" key="7">
    <source>
        <dbReference type="ARBA" id="ARBA00022824"/>
    </source>
</evidence>
<dbReference type="OrthoDB" id="342726at2759"/>
<dbReference type="GO" id="GO:0005262">
    <property type="term" value="F:calcium channel activity"/>
    <property type="evidence" value="ECO:0007669"/>
    <property type="project" value="UniProtKB-KW"/>
</dbReference>
<evidence type="ECO:0000256" key="9">
    <source>
        <dbReference type="ARBA" id="ARBA00022989"/>
    </source>
</evidence>
<evidence type="ECO:0000256" key="5">
    <source>
        <dbReference type="ARBA" id="ARBA00022673"/>
    </source>
</evidence>
<evidence type="ECO:0000256" key="11">
    <source>
        <dbReference type="ARBA" id="ARBA00023065"/>
    </source>
</evidence>
<proteinExistence type="inferred from homology"/>
<feature type="coiled-coil region" evidence="14">
    <location>
        <begin position="20"/>
        <end position="66"/>
    </location>
</feature>
<keyword evidence="11" id="KW-0406">Ion transport</keyword>
<keyword evidence="4" id="KW-0109">Calcium transport</keyword>
<keyword evidence="6 15" id="KW-0812">Transmembrane</keyword>
<evidence type="ECO:0000256" key="1">
    <source>
        <dbReference type="ARBA" id="ARBA00004477"/>
    </source>
</evidence>
<gene>
    <name evidence="15" type="ORF">AX774_g842</name>
</gene>
<dbReference type="GO" id="GO:0032469">
    <property type="term" value="P:endoplasmic reticulum calcium ion homeostasis"/>
    <property type="evidence" value="ECO:0007669"/>
    <property type="project" value="InterPro"/>
</dbReference>
<keyword evidence="7" id="KW-0256">Endoplasmic reticulum</keyword>
<dbReference type="InterPro" id="IPR008559">
    <property type="entry name" value="TMCO1"/>
</dbReference>
<name>A0A1R1PXI3_ZANCU</name>
<evidence type="ECO:0000256" key="10">
    <source>
        <dbReference type="ARBA" id="ARBA00023054"/>
    </source>
</evidence>